<accession>A0A1G2BL26</accession>
<comment type="caution">
    <text evidence="1">The sequence shown here is derived from an EMBL/GenBank/DDBJ whole genome shotgun (WGS) entry which is preliminary data.</text>
</comment>
<evidence type="ECO:0000313" key="2">
    <source>
        <dbReference type="Proteomes" id="UP000177817"/>
    </source>
</evidence>
<sequence length="120" mass="13604">MQTMTDAPMHLGSRPGPQITIVGLNSWALQHIRDATPSRRNDLHLLLNPESELPVQEYRMPYSTTLVERAQCCVRGTNDGGTWVFLALYSRSDESVPESVHTTSQIERIMRKANAWPIEE</sequence>
<gene>
    <name evidence="1" type="ORF">A2677_03580</name>
</gene>
<proteinExistence type="predicted"/>
<organism evidence="1 2">
    <name type="scientific">Candidatus Komeilibacteria bacterium RIFCSPHIGHO2_01_FULL_52_14</name>
    <dbReference type="NCBI Taxonomy" id="1798549"/>
    <lineage>
        <taxon>Bacteria</taxon>
        <taxon>Candidatus Komeiliibacteriota</taxon>
    </lineage>
</organism>
<dbReference type="AlphaFoldDB" id="A0A1G2BL26"/>
<reference evidence="1 2" key="1">
    <citation type="journal article" date="2016" name="Nat. Commun.">
        <title>Thousands of microbial genomes shed light on interconnected biogeochemical processes in an aquifer system.</title>
        <authorList>
            <person name="Anantharaman K."/>
            <person name="Brown C.T."/>
            <person name="Hug L.A."/>
            <person name="Sharon I."/>
            <person name="Castelle C.J."/>
            <person name="Probst A.J."/>
            <person name="Thomas B.C."/>
            <person name="Singh A."/>
            <person name="Wilkins M.J."/>
            <person name="Karaoz U."/>
            <person name="Brodie E.L."/>
            <person name="Williams K.H."/>
            <person name="Hubbard S.S."/>
            <person name="Banfield J.F."/>
        </authorList>
    </citation>
    <scope>NUCLEOTIDE SEQUENCE [LARGE SCALE GENOMIC DNA]</scope>
</reference>
<evidence type="ECO:0000313" key="1">
    <source>
        <dbReference type="EMBL" id="OGY89894.1"/>
    </source>
</evidence>
<protein>
    <submittedName>
        <fullName evidence="1">Uncharacterized protein</fullName>
    </submittedName>
</protein>
<dbReference type="EMBL" id="MHKK01000022">
    <property type="protein sequence ID" value="OGY89894.1"/>
    <property type="molecule type" value="Genomic_DNA"/>
</dbReference>
<dbReference type="Proteomes" id="UP000177817">
    <property type="component" value="Unassembled WGS sequence"/>
</dbReference>
<name>A0A1G2BL26_9BACT</name>